<accession>A0ABC8KVV0</accession>
<proteinExistence type="predicted"/>
<sequence>MIRLEIMHMPIRESLIEKLREMDDSEDMIRLDGLVPPTEMTEPVSLMVGDTKKLLRAAQIEIVKTKLRETWKSWMTYKKFVSVCGEASSVMDHGARIAKMLDDSATSSFCSPSVFTFISQFDSAALLIFRLYW</sequence>
<organism evidence="1 2">
    <name type="scientific">Eruca vesicaria subsp. sativa</name>
    <name type="common">Garden rocket</name>
    <name type="synonym">Eruca sativa</name>
    <dbReference type="NCBI Taxonomy" id="29727"/>
    <lineage>
        <taxon>Eukaryota</taxon>
        <taxon>Viridiplantae</taxon>
        <taxon>Streptophyta</taxon>
        <taxon>Embryophyta</taxon>
        <taxon>Tracheophyta</taxon>
        <taxon>Spermatophyta</taxon>
        <taxon>Magnoliopsida</taxon>
        <taxon>eudicotyledons</taxon>
        <taxon>Gunneridae</taxon>
        <taxon>Pentapetalae</taxon>
        <taxon>rosids</taxon>
        <taxon>malvids</taxon>
        <taxon>Brassicales</taxon>
        <taxon>Brassicaceae</taxon>
        <taxon>Brassiceae</taxon>
        <taxon>Eruca</taxon>
    </lineage>
</organism>
<dbReference type="PANTHER" id="PTHR13462">
    <property type="entry name" value="CALCIUM UNIPORTER PROTEIN, MITOCHONDRIAL"/>
    <property type="match status" value="1"/>
</dbReference>
<gene>
    <name evidence="1" type="ORF">ERUC_LOCUS25783</name>
</gene>
<comment type="caution">
    <text evidence="1">The sequence shown here is derived from an EMBL/GenBank/DDBJ whole genome shotgun (WGS) entry which is preliminary data.</text>
</comment>
<evidence type="ECO:0000313" key="2">
    <source>
        <dbReference type="Proteomes" id="UP001642260"/>
    </source>
</evidence>
<dbReference type="PANTHER" id="PTHR13462:SF34">
    <property type="entry name" value="CALCIUM UNIPORTER PROTEIN 2, MITOCHONDRIAL"/>
    <property type="match status" value="1"/>
</dbReference>
<keyword evidence="2" id="KW-1185">Reference proteome</keyword>
<evidence type="ECO:0000313" key="1">
    <source>
        <dbReference type="EMBL" id="CAH8360027.1"/>
    </source>
</evidence>
<dbReference type="EMBL" id="CAKOAT010276266">
    <property type="protein sequence ID" value="CAH8360027.1"/>
    <property type="molecule type" value="Genomic_DNA"/>
</dbReference>
<dbReference type="Proteomes" id="UP001642260">
    <property type="component" value="Unassembled WGS sequence"/>
</dbReference>
<name>A0ABC8KVV0_ERUVS</name>
<dbReference type="AlphaFoldDB" id="A0ABC8KVV0"/>
<dbReference type="InterPro" id="IPR039055">
    <property type="entry name" value="MCU_fam"/>
</dbReference>
<reference evidence="1 2" key="1">
    <citation type="submission" date="2022-03" db="EMBL/GenBank/DDBJ databases">
        <authorList>
            <person name="Macdonald S."/>
            <person name="Ahmed S."/>
            <person name="Newling K."/>
        </authorList>
    </citation>
    <scope>NUCLEOTIDE SEQUENCE [LARGE SCALE GENOMIC DNA]</scope>
</reference>
<protein>
    <submittedName>
        <fullName evidence="1">Uncharacterized protein</fullName>
    </submittedName>
</protein>